<protein>
    <submittedName>
        <fullName evidence="1">Uncharacterized protein</fullName>
    </submittedName>
</protein>
<dbReference type="RefSeq" id="WP_159757569.1">
    <property type="nucleotide sequence ID" value="NZ_WUQX01000003.1"/>
</dbReference>
<keyword evidence="2" id="KW-1185">Reference proteome</keyword>
<dbReference type="AlphaFoldDB" id="A0A7X3MMK0"/>
<proteinExistence type="predicted"/>
<organism evidence="1 2">
    <name type="scientific">Sporofaciens musculi</name>
    <dbReference type="NCBI Taxonomy" id="2681861"/>
    <lineage>
        <taxon>Bacteria</taxon>
        <taxon>Bacillati</taxon>
        <taxon>Bacillota</taxon>
        <taxon>Clostridia</taxon>
        <taxon>Lachnospirales</taxon>
        <taxon>Lachnospiraceae</taxon>
        <taxon>Sporofaciens</taxon>
    </lineage>
</organism>
<evidence type="ECO:0000313" key="1">
    <source>
        <dbReference type="EMBL" id="MXP79040.1"/>
    </source>
</evidence>
<geneLocation type="plasmid" evidence="1">
    <name>unnamed</name>
</geneLocation>
<accession>A0A7X3MMK0</accession>
<dbReference type="Proteomes" id="UP000460412">
    <property type="component" value="Unassembled WGS sequence"/>
</dbReference>
<evidence type="ECO:0000313" key="2">
    <source>
        <dbReference type="Proteomes" id="UP000460412"/>
    </source>
</evidence>
<keyword evidence="1" id="KW-0614">Plasmid</keyword>
<comment type="caution">
    <text evidence="1">The sequence shown here is derived from an EMBL/GenBank/DDBJ whole genome shotgun (WGS) entry which is preliminary data.</text>
</comment>
<reference evidence="1 2" key="1">
    <citation type="submission" date="2019-12" db="EMBL/GenBank/DDBJ databases">
        <title>Sporaefaciens musculi gen. nov., sp. nov., a novel bacterium isolated from the caecum of an obese mouse.</title>
        <authorList>
            <person name="Rasmussen T.S."/>
            <person name="Streidl T."/>
            <person name="Hitch T.C.A."/>
            <person name="Wortmann E."/>
            <person name="Deptula P."/>
            <person name="Hansen M."/>
            <person name="Nielsen D.S."/>
            <person name="Clavel T."/>
            <person name="Vogensen F.K."/>
        </authorList>
    </citation>
    <scope>NUCLEOTIDE SEQUENCE [LARGE SCALE GENOMIC DNA]</scope>
    <source>
        <strain evidence="1 2">WCA-9-b2</strain>
        <plasmid evidence="1">unnamed</plasmid>
    </source>
</reference>
<name>A0A7X3MMK0_9FIRM</name>
<gene>
    <name evidence="1" type="ORF">GN277_28165</name>
</gene>
<sequence length="274" mass="32217">MMNINTVMTGNLTPFDFDVEEEIQKLLEDKDCNILIPIKLFCVFFEKLVHGDIELHFQSVNLLNIKVDYAAKNSCRSSLVNVMEEIGGELWEAFINWSSFQKEFIDLSVAETVMDVDSEDLLSWDDTVRADYISKYQKQLFTKIQTGLFGEIPGPVLDCLDFPYGRAAIYLYSEKIIKYLEFAADNKDIIHNQFAREHERIRRALRIVEQPVAREWVKSHVKKGRYYIIGFYIGEDIEHGITFRNLNWNFFVALYVLEKLLEIADSFFHFYEER</sequence>
<dbReference type="EMBL" id="WUQX01000003">
    <property type="protein sequence ID" value="MXP79040.1"/>
    <property type="molecule type" value="Genomic_DNA"/>
</dbReference>